<feature type="domain" description="Peptidase M12A" evidence="11">
    <location>
        <begin position="90"/>
        <end position="287"/>
    </location>
</feature>
<dbReference type="Proteomes" id="UP001176940">
    <property type="component" value="Unassembled WGS sequence"/>
</dbReference>
<evidence type="ECO:0000313" key="13">
    <source>
        <dbReference type="Proteomes" id="UP001176940"/>
    </source>
</evidence>
<evidence type="ECO:0000256" key="6">
    <source>
        <dbReference type="ARBA" id="ARBA00023157"/>
    </source>
</evidence>
<feature type="domain" description="CUB" evidence="10">
    <location>
        <begin position="289"/>
        <end position="401"/>
    </location>
</feature>
<dbReference type="SUPFAM" id="SSF49854">
    <property type="entry name" value="Spermadhesin, CUB domain"/>
    <property type="match status" value="2"/>
</dbReference>
<feature type="binding site" evidence="8">
    <location>
        <position position="186"/>
    </location>
    <ligand>
        <name>Zn(2+)</name>
        <dbReference type="ChEBI" id="CHEBI:29105"/>
        <note>catalytic</note>
    </ligand>
</feature>
<dbReference type="InterPro" id="IPR017370">
    <property type="entry name" value="Hatching_enzyme_Uvs2-like"/>
</dbReference>
<keyword evidence="3 8" id="KW-0378">Hydrolase</keyword>
<name>A0ABN9MRE3_9NEOB</name>
<keyword evidence="13" id="KW-1185">Reference proteome</keyword>
<dbReference type="Pfam" id="PF00431">
    <property type="entry name" value="CUB"/>
    <property type="match status" value="2"/>
</dbReference>
<evidence type="ECO:0000256" key="9">
    <source>
        <dbReference type="RuleBase" id="RU361183"/>
    </source>
</evidence>
<dbReference type="PROSITE" id="PS51864">
    <property type="entry name" value="ASTACIN"/>
    <property type="match status" value="1"/>
</dbReference>
<evidence type="ECO:0000256" key="2">
    <source>
        <dbReference type="ARBA" id="ARBA00022723"/>
    </source>
</evidence>
<keyword evidence="1 8" id="KW-0645">Protease</keyword>
<accession>A0ABN9MRE3</accession>
<proteinExistence type="predicted"/>
<evidence type="ECO:0000256" key="1">
    <source>
        <dbReference type="ARBA" id="ARBA00022670"/>
    </source>
</evidence>
<evidence type="ECO:0000256" key="5">
    <source>
        <dbReference type="ARBA" id="ARBA00023049"/>
    </source>
</evidence>
<dbReference type="PROSITE" id="PS01180">
    <property type="entry name" value="CUB"/>
    <property type="match status" value="2"/>
</dbReference>
<dbReference type="PIRSF" id="PIRSF038057">
    <property type="entry name" value="Hatching_enzyme_Uvs2"/>
    <property type="match status" value="1"/>
</dbReference>
<protein>
    <recommendedName>
        <fullName evidence="9">Metalloendopeptidase</fullName>
        <ecNumber evidence="9">3.4.24.-</ecNumber>
    </recommendedName>
</protein>
<comment type="caution">
    <text evidence="7">Lacks conserved residue(s) required for the propagation of feature annotation.</text>
</comment>
<reference evidence="12" key="1">
    <citation type="submission" date="2023-07" db="EMBL/GenBank/DDBJ databases">
        <authorList>
            <person name="Stuckert A."/>
        </authorList>
    </citation>
    <scope>NUCLEOTIDE SEQUENCE</scope>
</reference>
<dbReference type="PANTHER" id="PTHR10127:SF887">
    <property type="entry name" value="EMBRYONIC PROTEIN UVS.2"/>
    <property type="match status" value="1"/>
</dbReference>
<keyword evidence="4 8" id="KW-0862">Zinc</keyword>
<dbReference type="Pfam" id="PF01400">
    <property type="entry name" value="Astacin"/>
    <property type="match status" value="1"/>
</dbReference>
<feature type="binding site" evidence="8">
    <location>
        <position position="196"/>
    </location>
    <ligand>
        <name>Zn(2+)</name>
        <dbReference type="ChEBI" id="CHEBI:29105"/>
        <note>catalytic</note>
    </ligand>
</feature>
<evidence type="ECO:0000259" key="10">
    <source>
        <dbReference type="PROSITE" id="PS01180"/>
    </source>
</evidence>
<evidence type="ECO:0000256" key="3">
    <source>
        <dbReference type="ARBA" id="ARBA00022801"/>
    </source>
</evidence>
<feature type="disulfide bond" evidence="8">
    <location>
        <begin position="94"/>
        <end position="97"/>
    </location>
</feature>
<dbReference type="Gene3D" id="2.60.120.290">
    <property type="entry name" value="Spermadhesin, CUB domain"/>
    <property type="match status" value="2"/>
</dbReference>
<evidence type="ECO:0000256" key="7">
    <source>
        <dbReference type="PROSITE-ProRule" id="PRU00059"/>
    </source>
</evidence>
<feature type="binding site" evidence="8">
    <location>
        <position position="190"/>
    </location>
    <ligand>
        <name>Zn(2+)</name>
        <dbReference type="ChEBI" id="CHEBI:29105"/>
        <note>catalytic</note>
    </ligand>
</feature>
<dbReference type="CDD" id="cd00041">
    <property type="entry name" value="CUB"/>
    <property type="match status" value="2"/>
</dbReference>
<dbReference type="Gene3D" id="3.40.390.10">
    <property type="entry name" value="Collagenase (Catalytic Domain)"/>
    <property type="match status" value="1"/>
</dbReference>
<dbReference type="SMART" id="SM00235">
    <property type="entry name" value="ZnMc"/>
    <property type="match status" value="1"/>
</dbReference>
<keyword evidence="2 8" id="KW-0479">Metal-binding</keyword>
<feature type="domain" description="CUB" evidence="10">
    <location>
        <begin position="403"/>
        <end position="495"/>
    </location>
</feature>
<sequence>MKKKMNKVKKKLMSKMLMMKKKKVWENGTRDKPSCSSTDIRLDDIKKLAQPESDIKEEEPEGVFTKILKVNKDQTLPVQEGDILVKTGRSALDCTQCLWPKSADGKVIVPYTLSTVYNDWHRIMFKTAMEEFESLTCIRFTPRAAEKNYISITSGDGCVSYLGRVGGGQLLSLNVAGCIYRGIIQHELNHALGFFHEHMRSDRDSYVTIMFQYISPGFESNFFKVNTNNLGLEYDYSSVMHYDRYSFSNTSGQATIVPKPNPNVQIGQRDGLNVLDVSKINRLYQCNVCANLFNQQSGNLTSANYPSAYPNNANCLFLIRTPSNRVSLTFVAFDVQSTPNCASDYIMIYDGPTKSYPAIINRTCGSGVIPPIIASTNQLLIEFSTDSSVTGTGFKALYSTAPCGGTYYAPQGNINSPNYPNVYGNNLRCNYTITAPVGSRIVLTISEFSMESGNLCMYDHIEITDGRTNYGRFCGERSIPVITSDTNSLSAKTASLAKMHPTEHVHPGDLLAGTGQIAGDTVKK</sequence>
<feature type="active site" evidence="8">
    <location>
        <position position="187"/>
    </location>
</feature>
<evidence type="ECO:0000259" key="11">
    <source>
        <dbReference type="PROSITE" id="PS51864"/>
    </source>
</evidence>
<dbReference type="EMBL" id="CAUEEQ010078833">
    <property type="protein sequence ID" value="CAJ0968029.1"/>
    <property type="molecule type" value="Genomic_DNA"/>
</dbReference>
<dbReference type="PANTHER" id="PTHR10127">
    <property type="entry name" value="DISCOIDIN, CUB, EGF, LAMININ , AND ZINC METALLOPROTEASE DOMAIN CONTAINING"/>
    <property type="match status" value="1"/>
</dbReference>
<gene>
    <name evidence="12" type="ORF">RIMI_LOCUS22719175</name>
</gene>
<evidence type="ECO:0000256" key="4">
    <source>
        <dbReference type="ARBA" id="ARBA00022833"/>
    </source>
</evidence>
<dbReference type="EC" id="3.4.24.-" evidence="9"/>
<dbReference type="InterPro" id="IPR000859">
    <property type="entry name" value="CUB_dom"/>
</dbReference>
<dbReference type="SUPFAM" id="SSF55486">
    <property type="entry name" value="Metalloproteases ('zincins'), catalytic domain"/>
    <property type="match status" value="1"/>
</dbReference>
<dbReference type="PRINTS" id="PR00480">
    <property type="entry name" value="ASTACIN"/>
</dbReference>
<comment type="cofactor">
    <cofactor evidence="8 9">
        <name>Zn(2+)</name>
        <dbReference type="ChEBI" id="CHEBI:29105"/>
    </cofactor>
    <text evidence="8 9">Binds 1 zinc ion per subunit.</text>
</comment>
<evidence type="ECO:0000256" key="8">
    <source>
        <dbReference type="PROSITE-ProRule" id="PRU01211"/>
    </source>
</evidence>
<evidence type="ECO:0000313" key="12">
    <source>
        <dbReference type="EMBL" id="CAJ0968029.1"/>
    </source>
</evidence>
<dbReference type="InterPro" id="IPR035914">
    <property type="entry name" value="Sperma_CUB_dom_sf"/>
</dbReference>
<dbReference type="InterPro" id="IPR001506">
    <property type="entry name" value="Peptidase_M12A"/>
</dbReference>
<organism evidence="12 13">
    <name type="scientific">Ranitomeya imitator</name>
    <name type="common">mimic poison frog</name>
    <dbReference type="NCBI Taxonomy" id="111125"/>
    <lineage>
        <taxon>Eukaryota</taxon>
        <taxon>Metazoa</taxon>
        <taxon>Chordata</taxon>
        <taxon>Craniata</taxon>
        <taxon>Vertebrata</taxon>
        <taxon>Euteleostomi</taxon>
        <taxon>Amphibia</taxon>
        <taxon>Batrachia</taxon>
        <taxon>Anura</taxon>
        <taxon>Neobatrachia</taxon>
        <taxon>Hyloidea</taxon>
        <taxon>Dendrobatidae</taxon>
        <taxon>Dendrobatinae</taxon>
        <taxon>Ranitomeya</taxon>
    </lineage>
</organism>
<comment type="caution">
    <text evidence="12">The sequence shown here is derived from an EMBL/GenBank/DDBJ whole genome shotgun (WGS) entry which is preliminary data.</text>
</comment>
<keyword evidence="6 8" id="KW-1015">Disulfide bond</keyword>
<dbReference type="InterPro" id="IPR006026">
    <property type="entry name" value="Peptidase_Metallo"/>
</dbReference>
<dbReference type="InterPro" id="IPR024079">
    <property type="entry name" value="MetalloPept_cat_dom_sf"/>
</dbReference>
<dbReference type="SMART" id="SM00042">
    <property type="entry name" value="CUB"/>
    <property type="match status" value="2"/>
</dbReference>
<keyword evidence="5 8" id="KW-0482">Metalloprotease</keyword>